<keyword evidence="3" id="KW-1185">Reference proteome</keyword>
<feature type="transmembrane region" description="Helical" evidence="1">
    <location>
        <begin position="228"/>
        <end position="250"/>
    </location>
</feature>
<feature type="transmembrane region" description="Helical" evidence="1">
    <location>
        <begin position="262"/>
        <end position="286"/>
    </location>
</feature>
<evidence type="ECO:0000313" key="3">
    <source>
        <dbReference type="Proteomes" id="UP000597762"/>
    </source>
</evidence>
<evidence type="ECO:0000313" key="2">
    <source>
        <dbReference type="EMBL" id="CAE1329461.1"/>
    </source>
</evidence>
<organism evidence="2 3">
    <name type="scientific">Acanthosepion pharaonis</name>
    <name type="common">Pharaoh cuttlefish</name>
    <name type="synonym">Sepia pharaonis</name>
    <dbReference type="NCBI Taxonomy" id="158019"/>
    <lineage>
        <taxon>Eukaryota</taxon>
        <taxon>Metazoa</taxon>
        <taxon>Spiralia</taxon>
        <taxon>Lophotrochozoa</taxon>
        <taxon>Mollusca</taxon>
        <taxon>Cephalopoda</taxon>
        <taxon>Coleoidea</taxon>
        <taxon>Decapodiformes</taxon>
        <taxon>Sepiida</taxon>
        <taxon>Sepiina</taxon>
        <taxon>Sepiidae</taxon>
        <taxon>Acanthosepion</taxon>
    </lineage>
</organism>
<dbReference type="EMBL" id="CAHIKZ030005555">
    <property type="protein sequence ID" value="CAE1329461.1"/>
    <property type="molecule type" value="Genomic_DNA"/>
</dbReference>
<dbReference type="AlphaFoldDB" id="A0A812ESY6"/>
<feature type="transmembrane region" description="Helical" evidence="1">
    <location>
        <begin position="173"/>
        <end position="193"/>
    </location>
</feature>
<name>A0A812ESY6_ACAPH</name>
<feature type="transmembrane region" description="Helical" evidence="1">
    <location>
        <begin position="116"/>
        <end position="141"/>
    </location>
</feature>
<dbReference type="Proteomes" id="UP000597762">
    <property type="component" value="Unassembled WGS sequence"/>
</dbReference>
<keyword evidence="1" id="KW-1133">Transmembrane helix</keyword>
<evidence type="ECO:0000256" key="1">
    <source>
        <dbReference type="SAM" id="Phobius"/>
    </source>
</evidence>
<gene>
    <name evidence="2" type="ORF">SPHA_78965</name>
</gene>
<sequence>MFNLRGWYDCRSNSGKLSDVDVQETHLQRRISKLSLDRQSHASHQSVHHADTIYGGHPISPDIDPHDPIQGNIIPHGHPGIPHSGRHHRHRRRRLLSSHSSDETYKDIHSFSFLPCFFFPPLLFLSSPSFSFLPFLLSFYLSFFHSFFSNCFSILFSAFSFIVCLFSSIALCFLFFCCLYFAFFFLVCFLFFIPHFPSLFFPKRHFLSYSLSPFITLPQSVQSFQLSVFSHSAVSILLSCPINLSLLFFMKFSSKVNFFFSIFSNFCLLCNLVFVIFFPFFIFFFFSLLSSYSFFSFCFLIFLYSSLLSNFFFSFLFSNYFSLLLFLPPFLIFSSSLSRFTTPLSLSHLPPHLYNLLSLYFQFIKVQTILL</sequence>
<reference evidence="2" key="1">
    <citation type="submission" date="2021-01" db="EMBL/GenBank/DDBJ databases">
        <authorList>
            <person name="Li R."/>
            <person name="Bekaert M."/>
        </authorList>
    </citation>
    <scope>NUCLEOTIDE SEQUENCE</scope>
    <source>
        <strain evidence="2">Farmed</strain>
    </source>
</reference>
<keyword evidence="1" id="KW-0812">Transmembrane</keyword>
<proteinExistence type="predicted"/>
<feature type="transmembrane region" description="Helical" evidence="1">
    <location>
        <begin position="320"/>
        <end position="340"/>
    </location>
</feature>
<accession>A0A812ESY6</accession>
<protein>
    <submittedName>
        <fullName evidence="2">Uncharacterized protein</fullName>
    </submittedName>
</protein>
<feature type="transmembrane region" description="Helical" evidence="1">
    <location>
        <begin position="147"/>
        <end position="166"/>
    </location>
</feature>
<comment type="caution">
    <text evidence="2">The sequence shown here is derived from an EMBL/GenBank/DDBJ whole genome shotgun (WGS) entry which is preliminary data.</text>
</comment>
<keyword evidence="1" id="KW-0472">Membrane</keyword>
<feature type="transmembrane region" description="Helical" evidence="1">
    <location>
        <begin position="292"/>
        <end position="313"/>
    </location>
</feature>